<organism evidence="1 2">
    <name type="scientific">Cohnella faecalis</name>
    <dbReference type="NCBI Taxonomy" id="2315694"/>
    <lineage>
        <taxon>Bacteria</taxon>
        <taxon>Bacillati</taxon>
        <taxon>Bacillota</taxon>
        <taxon>Bacilli</taxon>
        <taxon>Bacillales</taxon>
        <taxon>Paenibacillaceae</taxon>
        <taxon>Cohnella</taxon>
    </lineage>
</organism>
<proteinExistence type="predicted"/>
<name>A0A398CSS7_9BACL</name>
<comment type="caution">
    <text evidence="1">The sequence shown here is derived from an EMBL/GenBank/DDBJ whole genome shotgun (WGS) entry which is preliminary data.</text>
</comment>
<keyword evidence="2" id="KW-1185">Reference proteome</keyword>
<evidence type="ECO:0000313" key="2">
    <source>
        <dbReference type="Proteomes" id="UP000266340"/>
    </source>
</evidence>
<dbReference type="EMBL" id="QXJM01000039">
    <property type="protein sequence ID" value="RIE02867.1"/>
    <property type="molecule type" value="Genomic_DNA"/>
</dbReference>
<dbReference type="Proteomes" id="UP000266340">
    <property type="component" value="Unassembled WGS sequence"/>
</dbReference>
<reference evidence="1 2" key="1">
    <citation type="submission" date="2018-09" db="EMBL/GenBank/DDBJ databases">
        <title>Cohnella cavernae sp. nov., isolated from a karst cave.</title>
        <authorList>
            <person name="Zhu H."/>
        </authorList>
    </citation>
    <scope>NUCLEOTIDE SEQUENCE [LARGE SCALE GENOMIC DNA]</scope>
    <source>
        <strain evidence="1 2">K2E09-144</strain>
    </source>
</reference>
<accession>A0A398CSS7</accession>
<sequence length="61" mass="7007">MKIELLQDLKPAGKTKNQRFIKEPLFHRQHSIQLLMFPVSGENIDTMAMIAKGSFTLTHIL</sequence>
<gene>
    <name evidence="1" type="ORF">D3H35_19785</name>
</gene>
<dbReference type="AlphaFoldDB" id="A0A398CSS7"/>
<evidence type="ECO:0000313" key="1">
    <source>
        <dbReference type="EMBL" id="RIE02867.1"/>
    </source>
</evidence>
<protein>
    <submittedName>
        <fullName evidence="1">Uncharacterized protein</fullName>
    </submittedName>
</protein>